<gene>
    <name evidence="6" type="ORF">ACFO60_01555</name>
</gene>
<evidence type="ECO:0000256" key="4">
    <source>
        <dbReference type="SAM" id="MobiDB-lite"/>
    </source>
</evidence>
<dbReference type="PANTHER" id="PTHR33164:SF64">
    <property type="entry name" value="TRANSCRIPTIONAL REGULATOR SLYA"/>
    <property type="match status" value="1"/>
</dbReference>
<dbReference type="InterPro" id="IPR036388">
    <property type="entry name" value="WH-like_DNA-bd_sf"/>
</dbReference>
<dbReference type="SMART" id="SM00347">
    <property type="entry name" value="HTH_MARR"/>
    <property type="match status" value="1"/>
</dbReference>
<dbReference type="PANTHER" id="PTHR33164">
    <property type="entry name" value="TRANSCRIPTIONAL REGULATOR, MARR FAMILY"/>
    <property type="match status" value="1"/>
</dbReference>
<dbReference type="InterPro" id="IPR039422">
    <property type="entry name" value="MarR/SlyA-like"/>
</dbReference>
<sequence>MRGAGDSGTTGRPAVPAQATAPASSPVPAQAQAPEAIPAQARASGAEGVGGLGGSLAYLLTRAERSVNRGLSAALAAEDVTVEQWRILQALADGRGHSMGDLAEAALMPHPTLTKAVDRLVERAVVYRGNDPADRRKVAVFLANRGSELLGRLEAGIAEHHRAIRATYGGVRTERLMRDLELLLRSLDG</sequence>
<dbReference type="PROSITE" id="PS50995">
    <property type="entry name" value="HTH_MARR_2"/>
    <property type="match status" value="1"/>
</dbReference>
<proteinExistence type="predicted"/>
<evidence type="ECO:0000313" key="7">
    <source>
        <dbReference type="Proteomes" id="UP001596004"/>
    </source>
</evidence>
<dbReference type="RefSeq" id="WP_380836426.1">
    <property type="nucleotide sequence ID" value="NZ_JBHSFP010000001.1"/>
</dbReference>
<dbReference type="SUPFAM" id="SSF46785">
    <property type="entry name" value="Winged helix' DNA-binding domain"/>
    <property type="match status" value="1"/>
</dbReference>
<dbReference type="Gene3D" id="1.10.10.10">
    <property type="entry name" value="Winged helix-like DNA-binding domain superfamily/Winged helix DNA-binding domain"/>
    <property type="match status" value="1"/>
</dbReference>
<evidence type="ECO:0000256" key="2">
    <source>
        <dbReference type="ARBA" id="ARBA00023125"/>
    </source>
</evidence>
<keyword evidence="1" id="KW-0805">Transcription regulation</keyword>
<keyword evidence="7" id="KW-1185">Reference proteome</keyword>
<dbReference type="InterPro" id="IPR036390">
    <property type="entry name" value="WH_DNA-bd_sf"/>
</dbReference>
<evidence type="ECO:0000256" key="1">
    <source>
        <dbReference type="ARBA" id="ARBA00023015"/>
    </source>
</evidence>
<keyword evidence="2" id="KW-0238">DNA-binding</keyword>
<dbReference type="Proteomes" id="UP001596004">
    <property type="component" value="Unassembled WGS sequence"/>
</dbReference>
<keyword evidence="3" id="KW-0804">Transcription</keyword>
<evidence type="ECO:0000259" key="5">
    <source>
        <dbReference type="PROSITE" id="PS50995"/>
    </source>
</evidence>
<feature type="region of interest" description="Disordered" evidence="4">
    <location>
        <begin position="1"/>
        <end position="42"/>
    </location>
</feature>
<feature type="compositionally biased region" description="Low complexity" evidence="4">
    <location>
        <begin position="13"/>
        <end position="42"/>
    </location>
</feature>
<reference evidence="7" key="1">
    <citation type="journal article" date="2019" name="Int. J. Syst. Evol. Microbiol.">
        <title>The Global Catalogue of Microorganisms (GCM) 10K type strain sequencing project: providing services to taxonomists for standard genome sequencing and annotation.</title>
        <authorList>
            <consortium name="The Broad Institute Genomics Platform"/>
            <consortium name="The Broad Institute Genome Sequencing Center for Infectious Disease"/>
            <person name="Wu L."/>
            <person name="Ma J."/>
        </authorList>
    </citation>
    <scope>NUCLEOTIDE SEQUENCE [LARGE SCALE GENOMIC DNA]</scope>
    <source>
        <strain evidence="7">CGMCC 4.7132</strain>
    </source>
</reference>
<dbReference type="EMBL" id="JBHSFP010000001">
    <property type="protein sequence ID" value="MFC4529432.1"/>
    <property type="molecule type" value="Genomic_DNA"/>
</dbReference>
<protein>
    <submittedName>
        <fullName evidence="6">MarR family winged helix-turn-helix transcriptional regulator</fullName>
    </submittedName>
</protein>
<organism evidence="6 7">
    <name type="scientific">Sphaerisporangium dianthi</name>
    <dbReference type="NCBI Taxonomy" id="1436120"/>
    <lineage>
        <taxon>Bacteria</taxon>
        <taxon>Bacillati</taxon>
        <taxon>Actinomycetota</taxon>
        <taxon>Actinomycetes</taxon>
        <taxon>Streptosporangiales</taxon>
        <taxon>Streptosporangiaceae</taxon>
        <taxon>Sphaerisporangium</taxon>
    </lineage>
</organism>
<name>A0ABV9C9E3_9ACTN</name>
<comment type="caution">
    <text evidence="6">The sequence shown here is derived from an EMBL/GenBank/DDBJ whole genome shotgun (WGS) entry which is preliminary data.</text>
</comment>
<accession>A0ABV9C9E3</accession>
<dbReference type="InterPro" id="IPR000835">
    <property type="entry name" value="HTH_MarR-typ"/>
</dbReference>
<evidence type="ECO:0000313" key="6">
    <source>
        <dbReference type="EMBL" id="MFC4529432.1"/>
    </source>
</evidence>
<feature type="domain" description="HTH marR-type" evidence="5">
    <location>
        <begin position="53"/>
        <end position="189"/>
    </location>
</feature>
<dbReference type="Pfam" id="PF12802">
    <property type="entry name" value="MarR_2"/>
    <property type="match status" value="1"/>
</dbReference>
<evidence type="ECO:0000256" key="3">
    <source>
        <dbReference type="ARBA" id="ARBA00023163"/>
    </source>
</evidence>